<dbReference type="Pfam" id="PF00550">
    <property type="entry name" value="PP-binding"/>
    <property type="match status" value="1"/>
</dbReference>
<dbReference type="EMBL" id="LT828648">
    <property type="protein sequence ID" value="SLM46838.1"/>
    <property type="molecule type" value="Genomic_DNA"/>
</dbReference>
<dbReference type="NCBIfam" id="NF006617">
    <property type="entry name" value="PRK09184.1"/>
    <property type="match status" value="1"/>
</dbReference>
<evidence type="ECO:0000313" key="2">
    <source>
        <dbReference type="EMBL" id="SLM46838.1"/>
    </source>
</evidence>
<dbReference type="STRING" id="1325564.NSJP_0666"/>
<dbReference type="KEGG" id="nja:NSJP_0666"/>
<dbReference type="OrthoDB" id="9803943at2"/>
<dbReference type="SUPFAM" id="SSF47336">
    <property type="entry name" value="ACP-like"/>
    <property type="match status" value="1"/>
</dbReference>
<keyword evidence="3" id="KW-1185">Reference proteome</keyword>
<dbReference type="Proteomes" id="UP000192042">
    <property type="component" value="Chromosome I"/>
</dbReference>
<accession>A0A1W1I1F6</accession>
<reference evidence="2 3" key="1">
    <citation type="submission" date="2017-03" db="EMBL/GenBank/DDBJ databases">
        <authorList>
            <person name="Afonso C.L."/>
            <person name="Miller P.J."/>
            <person name="Scott M.A."/>
            <person name="Spackman E."/>
            <person name="Goraichik I."/>
            <person name="Dimitrov K.M."/>
            <person name="Suarez D.L."/>
            <person name="Swayne D.E."/>
        </authorList>
    </citation>
    <scope>NUCLEOTIDE SEQUENCE [LARGE SCALE GENOMIC DNA]</scope>
    <source>
        <strain evidence="2">Genome sequencing of Nitrospira japonica strain NJ11</strain>
    </source>
</reference>
<dbReference type="InterPro" id="IPR009081">
    <property type="entry name" value="PP-bd_ACP"/>
</dbReference>
<dbReference type="PROSITE" id="PS50075">
    <property type="entry name" value="CARRIER"/>
    <property type="match status" value="1"/>
</dbReference>
<gene>
    <name evidence="2" type="ORF">NSJP_0666</name>
</gene>
<protein>
    <submittedName>
        <fullName evidence="2">Phosphopantetheine-binding protein</fullName>
    </submittedName>
</protein>
<evidence type="ECO:0000313" key="3">
    <source>
        <dbReference type="Proteomes" id="UP000192042"/>
    </source>
</evidence>
<proteinExistence type="predicted"/>
<name>A0A1W1I1F6_9BACT</name>
<feature type="domain" description="Carrier" evidence="1">
    <location>
        <begin position="13"/>
        <end position="91"/>
    </location>
</feature>
<dbReference type="Gene3D" id="1.10.1200.10">
    <property type="entry name" value="ACP-like"/>
    <property type="match status" value="1"/>
</dbReference>
<evidence type="ECO:0000259" key="1">
    <source>
        <dbReference type="PROSITE" id="PS50075"/>
    </source>
</evidence>
<dbReference type="RefSeq" id="WP_080885458.1">
    <property type="nucleotide sequence ID" value="NZ_LT828648.1"/>
</dbReference>
<sequence length="93" mass="10188">MPTQVKQESACDAISESDLARLIVDTLHLELDVKDVDPAAPLFGDGLGLDSIDMLEIVLSISKKYGVALRSEDRPAFTSIRALTAHINRQRPK</sequence>
<dbReference type="InterPro" id="IPR036736">
    <property type="entry name" value="ACP-like_sf"/>
</dbReference>
<organism evidence="2 3">
    <name type="scientific">Nitrospira japonica</name>
    <dbReference type="NCBI Taxonomy" id="1325564"/>
    <lineage>
        <taxon>Bacteria</taxon>
        <taxon>Pseudomonadati</taxon>
        <taxon>Nitrospirota</taxon>
        <taxon>Nitrospiria</taxon>
        <taxon>Nitrospirales</taxon>
        <taxon>Nitrospiraceae</taxon>
        <taxon>Nitrospira</taxon>
    </lineage>
</organism>
<dbReference type="AlphaFoldDB" id="A0A1W1I1F6"/>